<evidence type="ECO:0000259" key="4">
    <source>
        <dbReference type="Pfam" id="PF00303"/>
    </source>
</evidence>
<dbReference type="PANTHER" id="PTHR11548:SF2">
    <property type="entry name" value="THYMIDYLATE SYNTHASE"/>
    <property type="match status" value="1"/>
</dbReference>
<dbReference type="SUPFAM" id="SSF55831">
    <property type="entry name" value="Thymidylate synthase/dCMP hydroxymethylase"/>
    <property type="match status" value="1"/>
</dbReference>
<organism evidence="5">
    <name type="scientific">viral metagenome</name>
    <dbReference type="NCBI Taxonomy" id="1070528"/>
    <lineage>
        <taxon>unclassified sequences</taxon>
        <taxon>metagenomes</taxon>
        <taxon>organismal metagenomes</taxon>
    </lineage>
</organism>
<dbReference type="InterPro" id="IPR000398">
    <property type="entry name" value="Thymidylate_synthase"/>
</dbReference>
<dbReference type="GO" id="GO:0004799">
    <property type="term" value="F:thymidylate synthase activity"/>
    <property type="evidence" value="ECO:0007669"/>
    <property type="project" value="UniProtKB-EC"/>
</dbReference>
<accession>A0A6C0BDZ3</accession>
<dbReference type="Gene3D" id="3.30.572.10">
    <property type="entry name" value="Thymidylate synthase/dCMP hydroxymethylase domain"/>
    <property type="match status" value="1"/>
</dbReference>
<dbReference type="InterPro" id="IPR023451">
    <property type="entry name" value="Thymidate_synth/dCMP_Mease_dom"/>
</dbReference>
<evidence type="ECO:0000256" key="2">
    <source>
        <dbReference type="ARBA" id="ARBA00022603"/>
    </source>
</evidence>
<dbReference type="GO" id="GO:0032259">
    <property type="term" value="P:methylation"/>
    <property type="evidence" value="ECO:0007669"/>
    <property type="project" value="UniProtKB-KW"/>
</dbReference>
<keyword evidence="2" id="KW-0489">Methyltransferase</keyword>
<protein>
    <recommendedName>
        <fullName evidence="1">thymidylate synthase</fullName>
        <ecNumber evidence="1">2.1.1.45</ecNumber>
    </recommendedName>
</protein>
<dbReference type="EC" id="2.1.1.45" evidence="1"/>
<feature type="domain" description="Thymidylate synthase/dCMP hydroxymethylase" evidence="4">
    <location>
        <begin position="10"/>
        <end position="304"/>
    </location>
</feature>
<reference evidence="5" key="1">
    <citation type="journal article" date="2020" name="Nature">
        <title>Giant virus diversity and host interactions through global metagenomics.</title>
        <authorList>
            <person name="Schulz F."/>
            <person name="Roux S."/>
            <person name="Paez-Espino D."/>
            <person name="Jungbluth S."/>
            <person name="Walsh D.A."/>
            <person name="Denef V.J."/>
            <person name="McMahon K.D."/>
            <person name="Konstantinidis K.T."/>
            <person name="Eloe-Fadrosh E.A."/>
            <person name="Kyrpides N.C."/>
            <person name="Woyke T."/>
        </authorList>
    </citation>
    <scope>NUCLEOTIDE SEQUENCE</scope>
    <source>
        <strain evidence="5">GVMAG-M-3300010160-60</strain>
    </source>
</reference>
<dbReference type="GO" id="GO:0005829">
    <property type="term" value="C:cytosol"/>
    <property type="evidence" value="ECO:0007669"/>
    <property type="project" value="TreeGrafter"/>
</dbReference>
<dbReference type="CDD" id="cd00351">
    <property type="entry name" value="TS_Pyrimidine_HMase"/>
    <property type="match status" value="1"/>
</dbReference>
<sequence length="306" mass="36088">MTYYENKEEQQYLLLLKDIIDNGDIRQTRNAKTYSVFGKRLEFDLSNGFPLLTTKKVFVRGIIEELLFFLNGYTFTKILEDKKVMIWHDNTTNEFIKNNNKNLVEYDMGPMYGFQWRHYGDKYEGYNKEYTGGIDQLKNVVELLLQDPYSRRILMTTYNVSQVDEGVLYPCHGLTVQFYVEKNNRISLQMYQRSSDSILGLPFNIASYAVLLHIIVKCVNDNVERTHKEDYNVGKLIIVLGDTHIYEEHLEVAKIQINRMNETYKFPEIKINKKIQSVKNMTDLLVEDFEIQNYVSHPVLKCKMFA</sequence>
<keyword evidence="3" id="KW-0808">Transferase</keyword>
<dbReference type="GO" id="GO:0005739">
    <property type="term" value="C:mitochondrion"/>
    <property type="evidence" value="ECO:0007669"/>
    <property type="project" value="TreeGrafter"/>
</dbReference>
<dbReference type="PANTHER" id="PTHR11548">
    <property type="entry name" value="THYMIDYLATE SYNTHASE 1"/>
    <property type="match status" value="1"/>
</dbReference>
<evidence type="ECO:0000256" key="1">
    <source>
        <dbReference type="ARBA" id="ARBA00011947"/>
    </source>
</evidence>
<dbReference type="GO" id="GO:0006231">
    <property type="term" value="P:dTMP biosynthetic process"/>
    <property type="evidence" value="ECO:0007669"/>
    <property type="project" value="InterPro"/>
</dbReference>
<dbReference type="EMBL" id="MN739131">
    <property type="protein sequence ID" value="QHS90280.1"/>
    <property type="molecule type" value="Genomic_DNA"/>
</dbReference>
<proteinExistence type="predicted"/>
<evidence type="ECO:0000313" key="5">
    <source>
        <dbReference type="EMBL" id="QHS90280.1"/>
    </source>
</evidence>
<dbReference type="AlphaFoldDB" id="A0A6C0BDZ3"/>
<dbReference type="Pfam" id="PF00303">
    <property type="entry name" value="Thymidylat_synt"/>
    <property type="match status" value="1"/>
</dbReference>
<dbReference type="InterPro" id="IPR036926">
    <property type="entry name" value="Thymidate_synth/dCMP_Mease_sf"/>
</dbReference>
<evidence type="ECO:0000256" key="3">
    <source>
        <dbReference type="ARBA" id="ARBA00022679"/>
    </source>
</evidence>
<dbReference type="NCBIfam" id="TIGR03284">
    <property type="entry name" value="thym_sym"/>
    <property type="match status" value="1"/>
</dbReference>
<dbReference type="InterPro" id="IPR045097">
    <property type="entry name" value="Thymidate_synth/dCMP_Mease"/>
</dbReference>
<dbReference type="PRINTS" id="PR00108">
    <property type="entry name" value="THYMDSNTHASE"/>
</dbReference>
<name>A0A6C0BDZ3_9ZZZZ</name>